<proteinExistence type="inferred from homology"/>
<evidence type="ECO:0000259" key="5">
    <source>
        <dbReference type="SMART" id="SM00839"/>
    </source>
</evidence>
<comment type="function">
    <text evidence="4">NAD(+)-dependent glutamate dehydrogenase which degrades glutamate to ammonia and alpha-ketoglutarate.</text>
</comment>
<keyword evidence="2 4" id="KW-0560">Oxidoreductase</keyword>
<comment type="catalytic activity">
    <reaction evidence="4">
        <text>L-glutamate + NAD(+) + H2O = 2-oxoglutarate + NH4(+) + NADH + H(+)</text>
        <dbReference type="Rhea" id="RHEA:15133"/>
        <dbReference type="ChEBI" id="CHEBI:15377"/>
        <dbReference type="ChEBI" id="CHEBI:15378"/>
        <dbReference type="ChEBI" id="CHEBI:16810"/>
        <dbReference type="ChEBI" id="CHEBI:28938"/>
        <dbReference type="ChEBI" id="CHEBI:29985"/>
        <dbReference type="ChEBI" id="CHEBI:57540"/>
        <dbReference type="ChEBI" id="CHEBI:57945"/>
        <dbReference type="EC" id="1.4.1.2"/>
    </reaction>
</comment>
<evidence type="ECO:0000256" key="2">
    <source>
        <dbReference type="ARBA" id="ARBA00023002"/>
    </source>
</evidence>
<dbReference type="Pfam" id="PF23147">
    <property type="entry name" value="GDH2_N"/>
    <property type="match status" value="1"/>
</dbReference>
<evidence type="ECO:0000256" key="3">
    <source>
        <dbReference type="ARBA" id="ARBA00023027"/>
    </source>
</evidence>
<dbReference type="GeneID" id="30147694"/>
<dbReference type="GO" id="GO:0005829">
    <property type="term" value="C:cytosol"/>
    <property type="evidence" value="ECO:0007669"/>
    <property type="project" value="EnsemblFungi"/>
</dbReference>
<organism evidence="6 7">
    <name type="scientific">Babjeviella inositovora NRRL Y-12698</name>
    <dbReference type="NCBI Taxonomy" id="984486"/>
    <lineage>
        <taxon>Eukaryota</taxon>
        <taxon>Fungi</taxon>
        <taxon>Dikarya</taxon>
        <taxon>Ascomycota</taxon>
        <taxon>Saccharomycotina</taxon>
        <taxon>Pichiomycetes</taxon>
        <taxon>Serinales incertae sedis</taxon>
        <taxon>Babjeviella</taxon>
    </lineage>
</organism>
<gene>
    <name evidence="6" type="ORF">BABINDRAFT_163325</name>
</gene>
<protein>
    <recommendedName>
        <fullName evidence="4">NAD-specific glutamate dehydrogenase</fullName>
        <ecNumber evidence="4">1.4.1.2</ecNumber>
    </recommendedName>
</protein>
<dbReference type="GO" id="GO:0004352">
    <property type="term" value="F:glutamate dehydrogenase (NAD+) activity"/>
    <property type="evidence" value="ECO:0007669"/>
    <property type="project" value="UniProtKB-UniRule"/>
</dbReference>
<evidence type="ECO:0000313" key="6">
    <source>
        <dbReference type="EMBL" id="ODQ77596.1"/>
    </source>
</evidence>
<keyword evidence="3 4" id="KW-0520">NAD</keyword>
<dbReference type="Pfam" id="PF00208">
    <property type="entry name" value="ELFV_dehydrog"/>
    <property type="match status" value="1"/>
</dbReference>
<sequence length="1040" mass="116917">MTAIASELSNLSLRTDSPHRAGDYKDIPFDAKTTQFEAVLDLVDKAGFIPEDLIESEVRWFYTTLGIDDIYFARESAEGIATNIHALYSAKVQAYARGVSTKPVLQYNRASVDHAVYFDSSTPGSEDYLFNHYEELIDDKYLDSSDGTNSYRLESYTAPLDLENMPSLRDALERNNVNVQNQSVRLYFVYKTSIEQAQPDVTDIEQIGDRTFLESATDNTKRLYSEVLQQVSLTTGPVIRHFVLPNTNEVRVIIGYKQKSTRRYNSALSVLADYYNLTTTRKYVEQFANGSTVISMYMTPSDTTKPMDLSIHQVIKEASLLYSIPHNIFYDKFVKGDMSLQESIYAHCGVIFVTHFLNRLGPEYNSLVAMLDPSKSIAHAELLNKLKNRLRSETFTQSYIQEMFASQSEIVRKLYRQFADAHYIKSPLEETLSYKRLSKITPIGDEKEFEHLLARECSQNEHQALVLRALHSFNQSILKTNFYVSSKVAISFRLNPSFLPVSEYPQTPYGMFFIVGSDFRGFHIRFRDIARGGIRIVRSRSEDAYQVNVRNLFDENYNLASTQQRKNKDIPEGGSKGVILLDHGLAQENPQASFEKYIDSLIDLLLDQKQSKKEKIVDLYGKPEILFLGPDEGTAGYVDWATLHAKKRCAPWWRSFLTGKSPELGGIPHDEYGMTSLSVRAYVEKIYQKLEITDAKITKFQTGGPDGDLGSNEILLANKMEHYVAIVDGSGVIVDPKGLDSAEVLRLAKTRKMIDNYDKSKLSDEGYVCLVDDVDLKIPSGEVITSGIAFRNNFHTNLKQTLGKVDLFVPCGGRPAAIDTNNVFSLIDENTGRSIIPYIVEGANLFITQPAKVILENAGAIVFKDASTNKGGVTSSSFEVLAALSFDDEGFKKNMCISSTGVKPALYQAYVSEVQKLIQRNANLEFESLWALRQSTGKALCDLSDTLSVAINQLADDLASSKELWEDDKPFRNSVLNDALPDLLLAEIGLDNILARVPEAYLRALFATHLASRFVYSRGIDVNPAKFLEYISATRKELQL</sequence>
<evidence type="ECO:0000313" key="7">
    <source>
        <dbReference type="Proteomes" id="UP000094336"/>
    </source>
</evidence>
<dbReference type="EC" id="1.4.1.2" evidence="4"/>
<dbReference type="PIRSF" id="PIRSF000184">
    <property type="entry name" value="GDH_NAD"/>
    <property type="match status" value="1"/>
</dbReference>
<dbReference type="GO" id="GO:0006538">
    <property type="term" value="P:L-glutamate catabolic process"/>
    <property type="evidence" value="ECO:0007669"/>
    <property type="project" value="UniProtKB-UniRule"/>
</dbReference>
<accession>A0A1E3QIR2</accession>
<dbReference type="PANTHER" id="PTHR11606:SF24">
    <property type="entry name" value="NAD-SPECIFIC GLUTAMATE DEHYDROGENASE"/>
    <property type="match status" value="1"/>
</dbReference>
<dbReference type="Proteomes" id="UP000094336">
    <property type="component" value="Unassembled WGS sequence"/>
</dbReference>
<dbReference type="InterPro" id="IPR016210">
    <property type="entry name" value="NAD-GDH_euk"/>
</dbReference>
<dbReference type="STRING" id="984486.A0A1E3QIR2"/>
<dbReference type="Gene3D" id="3.40.50.720">
    <property type="entry name" value="NAD(P)-binding Rossmann-like Domain"/>
    <property type="match status" value="1"/>
</dbReference>
<evidence type="ECO:0000256" key="4">
    <source>
        <dbReference type="PIRNR" id="PIRNR000184"/>
    </source>
</evidence>
<dbReference type="InterPro" id="IPR055480">
    <property type="entry name" value="NAD-GDH_N"/>
</dbReference>
<feature type="domain" description="Glutamate/phenylalanine/leucine/valine/L-tryptophan dehydrogenase C-terminal" evidence="5">
    <location>
        <begin position="666"/>
        <end position="937"/>
    </location>
</feature>
<dbReference type="AlphaFoldDB" id="A0A1E3QIR2"/>
<comment type="similarity">
    <text evidence="1 4">Belongs to the Glu/Leu/Phe/Val dehydrogenases family.</text>
</comment>
<dbReference type="InterPro" id="IPR046346">
    <property type="entry name" value="Aminoacid_DH-like_N_sf"/>
</dbReference>
<evidence type="ECO:0000256" key="1">
    <source>
        <dbReference type="ARBA" id="ARBA00006382"/>
    </source>
</evidence>
<dbReference type="InterPro" id="IPR056365">
    <property type="entry name" value="NAD-GDH_2nd"/>
</dbReference>
<dbReference type="SMART" id="SM00839">
    <property type="entry name" value="ELFV_dehydrog"/>
    <property type="match status" value="1"/>
</dbReference>
<dbReference type="RefSeq" id="XP_018982924.1">
    <property type="nucleotide sequence ID" value="XM_019129841.1"/>
</dbReference>
<keyword evidence="7" id="KW-1185">Reference proteome</keyword>
<dbReference type="SUPFAM" id="SSF53223">
    <property type="entry name" value="Aminoacid dehydrogenase-like, N-terminal domain"/>
    <property type="match status" value="1"/>
</dbReference>
<dbReference type="PANTHER" id="PTHR11606">
    <property type="entry name" value="GLUTAMATE DEHYDROGENASE"/>
    <property type="match status" value="1"/>
</dbReference>
<dbReference type="GO" id="GO:0005739">
    <property type="term" value="C:mitochondrion"/>
    <property type="evidence" value="ECO:0007669"/>
    <property type="project" value="UniProtKB-UniRule"/>
</dbReference>
<reference evidence="7" key="1">
    <citation type="submission" date="2016-05" db="EMBL/GenBank/DDBJ databases">
        <title>Comparative genomics of biotechnologically important yeasts.</title>
        <authorList>
            <consortium name="DOE Joint Genome Institute"/>
            <person name="Riley R."/>
            <person name="Haridas S."/>
            <person name="Wolfe K.H."/>
            <person name="Lopes M.R."/>
            <person name="Hittinger C.T."/>
            <person name="Goker M."/>
            <person name="Salamov A."/>
            <person name="Wisecaver J."/>
            <person name="Long T.M."/>
            <person name="Aerts A.L."/>
            <person name="Barry K."/>
            <person name="Choi C."/>
            <person name="Clum A."/>
            <person name="Coughlan A.Y."/>
            <person name="Deshpande S."/>
            <person name="Douglass A.P."/>
            <person name="Hanson S.J."/>
            <person name="Klenk H.-P."/>
            <person name="Labutti K."/>
            <person name="Lapidus A."/>
            <person name="Lindquist E."/>
            <person name="Lipzen A."/>
            <person name="Meier-Kolthoff J.P."/>
            <person name="Ohm R.A."/>
            <person name="Otillar R.P."/>
            <person name="Pangilinan J."/>
            <person name="Peng Y."/>
            <person name="Rokas A."/>
            <person name="Rosa C.A."/>
            <person name="Scheuner C."/>
            <person name="Sibirny A.A."/>
            <person name="Slot J.C."/>
            <person name="Stielow J.B."/>
            <person name="Sun H."/>
            <person name="Kurtzman C.P."/>
            <person name="Blackwell M."/>
            <person name="Grigoriev I.V."/>
            <person name="Jeffries T.W."/>
        </authorList>
    </citation>
    <scope>NUCLEOTIDE SEQUENCE [LARGE SCALE GENOMIC DNA]</scope>
    <source>
        <strain evidence="7">NRRL Y-12698</strain>
    </source>
</reference>
<dbReference type="InterPro" id="IPR036291">
    <property type="entry name" value="NAD(P)-bd_dom_sf"/>
</dbReference>
<name>A0A1E3QIR2_9ASCO</name>
<dbReference type="EMBL" id="KV454439">
    <property type="protein sequence ID" value="ODQ77596.1"/>
    <property type="molecule type" value="Genomic_DNA"/>
</dbReference>
<dbReference type="OrthoDB" id="184415at2759"/>
<dbReference type="SUPFAM" id="SSF51735">
    <property type="entry name" value="NAD(P)-binding Rossmann-fold domains"/>
    <property type="match status" value="1"/>
</dbReference>
<dbReference type="InterPro" id="IPR006096">
    <property type="entry name" value="Glu/Leu/Phe/Val/Trp_DH_C"/>
</dbReference>
<dbReference type="Pfam" id="PF23152">
    <property type="entry name" value="GDH_2nd"/>
    <property type="match status" value="1"/>
</dbReference>